<dbReference type="EMBL" id="JOJR01000811">
    <property type="protein sequence ID" value="RCN34211.1"/>
    <property type="molecule type" value="Genomic_DNA"/>
</dbReference>
<protein>
    <submittedName>
        <fullName evidence="1">Uncharacterized protein</fullName>
    </submittedName>
</protein>
<organism evidence="1 2">
    <name type="scientific">Ancylostoma caninum</name>
    <name type="common">Dog hookworm</name>
    <dbReference type="NCBI Taxonomy" id="29170"/>
    <lineage>
        <taxon>Eukaryota</taxon>
        <taxon>Metazoa</taxon>
        <taxon>Ecdysozoa</taxon>
        <taxon>Nematoda</taxon>
        <taxon>Chromadorea</taxon>
        <taxon>Rhabditida</taxon>
        <taxon>Rhabditina</taxon>
        <taxon>Rhabditomorpha</taxon>
        <taxon>Strongyloidea</taxon>
        <taxon>Ancylostomatidae</taxon>
        <taxon>Ancylostomatinae</taxon>
        <taxon>Ancylostoma</taxon>
    </lineage>
</organism>
<keyword evidence="2" id="KW-1185">Reference proteome</keyword>
<name>A0A368FPP8_ANCCA</name>
<proteinExistence type="predicted"/>
<gene>
    <name evidence="1" type="ORF">ANCCAN_19954</name>
</gene>
<sequence>MRIFENQKSWYLMDSETTTFELPASTSTEASTSTSTTQTTTTITIDEDAAPFDQEKLSGLFEQDGSFIPEHLTNESSFEPVFPRVELPEESTEIISGQRPKQVRKPKQ</sequence>
<dbReference type="Proteomes" id="UP000252519">
    <property type="component" value="Unassembled WGS sequence"/>
</dbReference>
<evidence type="ECO:0000313" key="1">
    <source>
        <dbReference type="EMBL" id="RCN34211.1"/>
    </source>
</evidence>
<evidence type="ECO:0000313" key="2">
    <source>
        <dbReference type="Proteomes" id="UP000252519"/>
    </source>
</evidence>
<dbReference type="OrthoDB" id="5866574at2759"/>
<comment type="caution">
    <text evidence="1">The sequence shown here is derived from an EMBL/GenBank/DDBJ whole genome shotgun (WGS) entry which is preliminary data.</text>
</comment>
<dbReference type="AlphaFoldDB" id="A0A368FPP8"/>
<reference evidence="1 2" key="1">
    <citation type="submission" date="2014-10" db="EMBL/GenBank/DDBJ databases">
        <title>Draft genome of the hookworm Ancylostoma caninum.</title>
        <authorList>
            <person name="Mitreva M."/>
        </authorList>
    </citation>
    <scope>NUCLEOTIDE SEQUENCE [LARGE SCALE GENOMIC DNA]</scope>
    <source>
        <strain evidence="1 2">Baltimore</strain>
    </source>
</reference>
<dbReference type="STRING" id="29170.A0A368FPP8"/>
<accession>A0A368FPP8</accession>